<comment type="caution">
    <text evidence="1">The sequence shown here is derived from an EMBL/GenBank/DDBJ whole genome shotgun (WGS) entry which is preliminary data.</text>
</comment>
<gene>
    <name evidence="1" type="ORF">MSG28_005552</name>
</gene>
<proteinExistence type="predicted"/>
<keyword evidence="2" id="KW-1185">Reference proteome</keyword>
<organism evidence="1 2">
    <name type="scientific">Choristoneura fumiferana</name>
    <name type="common">Spruce budworm moth</name>
    <name type="synonym">Archips fumiferana</name>
    <dbReference type="NCBI Taxonomy" id="7141"/>
    <lineage>
        <taxon>Eukaryota</taxon>
        <taxon>Metazoa</taxon>
        <taxon>Ecdysozoa</taxon>
        <taxon>Arthropoda</taxon>
        <taxon>Hexapoda</taxon>
        <taxon>Insecta</taxon>
        <taxon>Pterygota</taxon>
        <taxon>Neoptera</taxon>
        <taxon>Endopterygota</taxon>
        <taxon>Lepidoptera</taxon>
        <taxon>Glossata</taxon>
        <taxon>Ditrysia</taxon>
        <taxon>Tortricoidea</taxon>
        <taxon>Tortricidae</taxon>
        <taxon>Tortricinae</taxon>
        <taxon>Choristoneura</taxon>
    </lineage>
</organism>
<accession>A0ACC0KZF5</accession>
<evidence type="ECO:0000313" key="1">
    <source>
        <dbReference type="EMBL" id="KAI8441868.1"/>
    </source>
</evidence>
<protein>
    <submittedName>
        <fullName evidence="1">Uncharacterized protein</fullName>
    </submittedName>
</protein>
<sequence length="446" mass="51727">MHSIQKIYIARPTDVSASHHLERREERRRRRASVPDTFIERGDIAEGRRQARVTLGKSLPVEVESYAGYFTVNKTYDSNQFLWYFPSQAQDNGTSPVLVWMNGGPGASSLYGLFKENGPFEVINKKIQLRKYHWAQNHHLIYIDNPVGTGFSFTKNRRGYCTDQTQIGEQLYSTMTQFFKLFPELQKNKFFVSGESYAGKYVPALAYTIHKKNPTAETKINLQGIAIGDGWCDPEHHFVYSQFLYQVGLVDWNAKEQIEEYEADAVKYVKNQDWDNAFDAWYMMLNYVDRSMKYNFINQNELEDFSSVLKSDTVRKAIHVGNNEFNLISDDVYYYLTQDMMKSIAPWIVELLDHYSVVTYNGQLDVIVAYPLTVNFLRNLKFSGADEYARAERHPWMVGDEVAGYVKQAGRLTELLVRNAGHMVPEDQPAWAWDMITRITHGQPFY</sequence>
<reference evidence="1 2" key="1">
    <citation type="journal article" date="2022" name="Genome Biol. Evol.">
        <title>The Spruce Budworm Genome: Reconstructing the Evolutionary History of Antifreeze Proteins.</title>
        <authorList>
            <person name="Beliveau C."/>
            <person name="Gagne P."/>
            <person name="Picq S."/>
            <person name="Vernygora O."/>
            <person name="Keeling C.I."/>
            <person name="Pinkney K."/>
            <person name="Doucet D."/>
            <person name="Wen F."/>
            <person name="Johnston J.S."/>
            <person name="Maaroufi H."/>
            <person name="Boyle B."/>
            <person name="Laroche J."/>
            <person name="Dewar K."/>
            <person name="Juretic N."/>
            <person name="Blackburn G."/>
            <person name="Nisole A."/>
            <person name="Brunet B."/>
            <person name="Brandao M."/>
            <person name="Lumley L."/>
            <person name="Duan J."/>
            <person name="Quan G."/>
            <person name="Lucarotti C.J."/>
            <person name="Roe A.D."/>
            <person name="Sperling F.A.H."/>
            <person name="Levesque R.C."/>
            <person name="Cusson M."/>
        </authorList>
    </citation>
    <scope>NUCLEOTIDE SEQUENCE [LARGE SCALE GENOMIC DNA]</scope>
    <source>
        <strain evidence="1">Glfc:IPQL:Cfum</strain>
    </source>
</reference>
<dbReference type="Proteomes" id="UP001064048">
    <property type="component" value="Chromosome 9"/>
</dbReference>
<name>A0ACC0KZF5_CHOFU</name>
<evidence type="ECO:0000313" key="2">
    <source>
        <dbReference type="Proteomes" id="UP001064048"/>
    </source>
</evidence>
<dbReference type="EMBL" id="CM046109">
    <property type="protein sequence ID" value="KAI8441868.1"/>
    <property type="molecule type" value="Genomic_DNA"/>
</dbReference>